<reference evidence="7 8" key="1">
    <citation type="submission" date="2021-07" db="EMBL/GenBank/DDBJ databases">
        <title>Actinomadura sp. PM05-2 isolated from lichen.</title>
        <authorList>
            <person name="Somphong A."/>
            <person name="Phongsopitanun W."/>
            <person name="Tanasupawat S."/>
            <person name="Peongsungnone V."/>
        </authorList>
    </citation>
    <scope>NUCLEOTIDE SEQUENCE [LARGE SCALE GENOMIC DNA]</scope>
    <source>
        <strain evidence="7 8">PM05-2</strain>
    </source>
</reference>
<evidence type="ECO:0000256" key="3">
    <source>
        <dbReference type="ARBA" id="ARBA00022801"/>
    </source>
</evidence>
<dbReference type="InterPro" id="IPR038765">
    <property type="entry name" value="Papain-like_cys_pep_sf"/>
</dbReference>
<evidence type="ECO:0000256" key="5">
    <source>
        <dbReference type="SAM" id="Phobius"/>
    </source>
</evidence>
<evidence type="ECO:0000256" key="4">
    <source>
        <dbReference type="ARBA" id="ARBA00022807"/>
    </source>
</evidence>
<keyword evidence="4" id="KW-0788">Thiol protease</keyword>
<dbReference type="InterPro" id="IPR000064">
    <property type="entry name" value="NLP_P60_dom"/>
</dbReference>
<protein>
    <submittedName>
        <fullName evidence="7">C40 family peptidase</fullName>
    </submittedName>
</protein>
<gene>
    <name evidence="7" type="ORF">K1Y72_21360</name>
</gene>
<sequence length="396" mass="40795">MLRRIRYGRRAGGDAGLATSALVVGMALLLTAGVLVFGRLGQASDLRQRAQIGADAAAIGAIAPLRDQAVSLVMEGIDPAAAGYWSVRDEPEVPAGKYAGENNAVLRKVTLSGATGDTAQVSVATKECQLKRKDELSAKEKEDLRNRRNLCTDAAGKKGIGRVGAATAVAKLILPHCVFLPADPLPGDTGIAGAVRVVCDGVTAYPVADRAALTRVFKIRLVDQPSAVPYTGQPTGLVAGGGAVVNHCATDGSVPAENLPFGARVVAWALCYLGTPYSWGGGGPSGPSLGICCSPGGYSGARTVGFDCSGLTLFAVYQASKGRIALGHYTGDQISDSRGTVVTGQMEAGDLIFYGNPTHHVAIYYGDGKMVEAPQTGLNVRVTPVRGGVSGVRRFG</sequence>
<dbReference type="EMBL" id="JAIBOA010000013">
    <property type="protein sequence ID" value="MBW8484945.1"/>
    <property type="molecule type" value="Genomic_DNA"/>
</dbReference>
<dbReference type="PROSITE" id="PS51935">
    <property type="entry name" value="NLPC_P60"/>
    <property type="match status" value="1"/>
</dbReference>
<dbReference type="SUPFAM" id="SSF54001">
    <property type="entry name" value="Cysteine proteinases"/>
    <property type="match status" value="1"/>
</dbReference>
<dbReference type="Pfam" id="PF00877">
    <property type="entry name" value="NLPC_P60"/>
    <property type="match status" value="1"/>
</dbReference>
<comment type="similarity">
    <text evidence="1">Belongs to the peptidase C40 family.</text>
</comment>
<evidence type="ECO:0000313" key="7">
    <source>
        <dbReference type="EMBL" id="MBW8484945.1"/>
    </source>
</evidence>
<dbReference type="RefSeq" id="WP_220168167.1">
    <property type="nucleotide sequence ID" value="NZ_JAIBOA010000013.1"/>
</dbReference>
<keyword evidence="5" id="KW-0812">Transmembrane</keyword>
<evidence type="ECO:0000256" key="1">
    <source>
        <dbReference type="ARBA" id="ARBA00007074"/>
    </source>
</evidence>
<dbReference type="InterPro" id="IPR051794">
    <property type="entry name" value="PG_Endopeptidase_C40"/>
</dbReference>
<feature type="transmembrane region" description="Helical" evidence="5">
    <location>
        <begin position="21"/>
        <end position="41"/>
    </location>
</feature>
<organism evidence="7 8">
    <name type="scientific">Actinomadura parmotrematis</name>
    <dbReference type="NCBI Taxonomy" id="2864039"/>
    <lineage>
        <taxon>Bacteria</taxon>
        <taxon>Bacillati</taxon>
        <taxon>Actinomycetota</taxon>
        <taxon>Actinomycetes</taxon>
        <taxon>Streptosporangiales</taxon>
        <taxon>Thermomonosporaceae</taxon>
        <taxon>Actinomadura</taxon>
    </lineage>
</organism>
<dbReference type="PANTHER" id="PTHR47359">
    <property type="entry name" value="PEPTIDOGLYCAN DL-ENDOPEPTIDASE CWLO"/>
    <property type="match status" value="1"/>
</dbReference>
<evidence type="ECO:0000256" key="2">
    <source>
        <dbReference type="ARBA" id="ARBA00022670"/>
    </source>
</evidence>
<dbReference type="Proteomes" id="UP000774570">
    <property type="component" value="Unassembled WGS sequence"/>
</dbReference>
<dbReference type="Gene3D" id="3.90.1720.10">
    <property type="entry name" value="endopeptidase domain like (from Nostoc punctiforme)"/>
    <property type="match status" value="1"/>
</dbReference>
<feature type="domain" description="NlpC/P60" evidence="6">
    <location>
        <begin position="259"/>
        <end position="396"/>
    </location>
</feature>
<evidence type="ECO:0000259" key="6">
    <source>
        <dbReference type="PROSITE" id="PS51935"/>
    </source>
</evidence>
<proteinExistence type="inferred from homology"/>
<keyword evidence="5" id="KW-0472">Membrane</keyword>
<accession>A0ABS7FXR3</accession>
<keyword evidence="2" id="KW-0645">Protease</keyword>
<keyword evidence="3" id="KW-0378">Hydrolase</keyword>
<evidence type="ECO:0000313" key="8">
    <source>
        <dbReference type="Proteomes" id="UP000774570"/>
    </source>
</evidence>
<dbReference type="PANTHER" id="PTHR47359:SF3">
    <property type="entry name" value="NLP_P60 DOMAIN-CONTAINING PROTEIN-RELATED"/>
    <property type="match status" value="1"/>
</dbReference>
<keyword evidence="8" id="KW-1185">Reference proteome</keyword>
<keyword evidence="5" id="KW-1133">Transmembrane helix</keyword>
<comment type="caution">
    <text evidence="7">The sequence shown here is derived from an EMBL/GenBank/DDBJ whole genome shotgun (WGS) entry which is preliminary data.</text>
</comment>
<name>A0ABS7FXR3_9ACTN</name>